<accession>G9WIP4</accession>
<name>G9WIP4_9LACO</name>
<protein>
    <submittedName>
        <fullName evidence="1">Uncharacterized protein</fullName>
    </submittedName>
</protein>
<keyword evidence="2" id="KW-1185">Reference proteome</keyword>
<dbReference type="Proteomes" id="UP000004959">
    <property type="component" value="Chromosome"/>
</dbReference>
<proteinExistence type="predicted"/>
<reference evidence="1 2" key="1">
    <citation type="journal article" date="2012" name="PLoS ONE">
        <title>Functional divergence in the genus oenococcus as predicted by genome sequencing of the newly-described species, Oenococcus kitaharae.</title>
        <authorList>
            <person name="Borneman A.R."/>
            <person name="McCarthy J.M."/>
            <person name="Chambers P.J."/>
            <person name="Bartowsky E.J."/>
        </authorList>
    </citation>
    <scope>NUCLEOTIDE SEQUENCE [LARGE SCALE GENOMIC DNA]</scope>
    <source>
        <strain evidence="2">DSM17330</strain>
    </source>
</reference>
<sequence length="76" mass="8715">MAVAAVTIEKTKVRLNCIASMPSFYQEAWPNILGFPKNLAIFNQQNVLFQELLVSFLSHRENKATAHNQIQHKFDL</sequence>
<dbReference type="HOGENOM" id="CLU_2650910_0_0_9"/>
<dbReference type="AlphaFoldDB" id="G9WIP4"/>
<evidence type="ECO:0000313" key="1">
    <source>
        <dbReference type="EMBL" id="EHN58183.1"/>
    </source>
</evidence>
<dbReference type="STRING" id="336988.NT96_03485"/>
<dbReference type="EMBL" id="AFVZ01000001">
    <property type="protein sequence ID" value="EHN58183.1"/>
    <property type="molecule type" value="Genomic_DNA"/>
</dbReference>
<organism evidence="1 2">
    <name type="scientific">Oenococcus kitaharae DSM 17330</name>
    <dbReference type="NCBI Taxonomy" id="1045004"/>
    <lineage>
        <taxon>Bacteria</taxon>
        <taxon>Bacillati</taxon>
        <taxon>Bacillota</taxon>
        <taxon>Bacilli</taxon>
        <taxon>Lactobacillales</taxon>
        <taxon>Lactobacillaceae</taxon>
        <taxon>Oenococcus</taxon>
    </lineage>
</organism>
<comment type="caution">
    <text evidence="1">The sequence shown here is derived from an EMBL/GenBank/DDBJ whole genome shotgun (WGS) entry which is preliminary data.</text>
</comment>
<dbReference type="RefSeq" id="WP_007744270.1">
    <property type="nucleotide sequence ID" value="NZ_CM001398.1"/>
</dbReference>
<evidence type="ECO:0000313" key="2">
    <source>
        <dbReference type="Proteomes" id="UP000004959"/>
    </source>
</evidence>
<gene>
    <name evidence="1" type="ORF">OKIT_0054</name>
</gene>